<evidence type="ECO:0000313" key="2">
    <source>
        <dbReference type="EMBL" id="KAF5829057.1"/>
    </source>
</evidence>
<feature type="region of interest" description="Disordered" evidence="1">
    <location>
        <begin position="199"/>
        <end position="244"/>
    </location>
</feature>
<evidence type="ECO:0000256" key="1">
    <source>
        <dbReference type="SAM" id="MobiDB-lite"/>
    </source>
</evidence>
<sequence length="244" mass="26101">MDLVSTCGTAQPLSAGLFQRRHSHNRRLSHSTCNAFGRGGGKDKGASSVTTPEGFKLSTAAAQPVKTVEPAPPPPTQSGPSVPLLAAGGLGIATVAAFLFKKLRASSAESMYGIESTSYGDPSRRSKDFFNNLVLKNMNTTTLPELSEEMVAAARARRQKERANHKLSLEDVELPENHPWAIKAQVSPEEDEAVRARLRIRPRVRPSMHAEEGSAGGPRSGRRIVRSRPGASQASSPLPDSTSL</sequence>
<protein>
    <submittedName>
        <fullName evidence="2">Uncharacterized protein</fullName>
    </submittedName>
</protein>
<comment type="caution">
    <text evidence="2">The sequence shown here is derived from an EMBL/GenBank/DDBJ whole genome shotgun (WGS) entry which is preliminary data.</text>
</comment>
<organism evidence="2 3">
    <name type="scientific">Dunaliella salina</name>
    <name type="common">Green alga</name>
    <name type="synonym">Protococcus salinus</name>
    <dbReference type="NCBI Taxonomy" id="3046"/>
    <lineage>
        <taxon>Eukaryota</taxon>
        <taxon>Viridiplantae</taxon>
        <taxon>Chlorophyta</taxon>
        <taxon>core chlorophytes</taxon>
        <taxon>Chlorophyceae</taxon>
        <taxon>CS clade</taxon>
        <taxon>Chlamydomonadales</taxon>
        <taxon>Dunaliellaceae</taxon>
        <taxon>Dunaliella</taxon>
    </lineage>
</organism>
<dbReference type="EMBL" id="MU070209">
    <property type="protein sequence ID" value="KAF5829057.1"/>
    <property type="molecule type" value="Genomic_DNA"/>
</dbReference>
<accession>A0ABQ7G370</accession>
<feature type="region of interest" description="Disordered" evidence="1">
    <location>
        <begin position="30"/>
        <end position="82"/>
    </location>
</feature>
<feature type="compositionally biased region" description="Polar residues" evidence="1">
    <location>
        <begin position="230"/>
        <end position="244"/>
    </location>
</feature>
<dbReference type="Proteomes" id="UP000815325">
    <property type="component" value="Unassembled WGS sequence"/>
</dbReference>
<keyword evidence="3" id="KW-1185">Reference proteome</keyword>
<name>A0ABQ7G370_DUNSA</name>
<reference evidence="2" key="1">
    <citation type="submission" date="2017-08" db="EMBL/GenBank/DDBJ databases">
        <authorList>
            <person name="Polle J.E."/>
            <person name="Barry K."/>
            <person name="Cushman J."/>
            <person name="Schmutz J."/>
            <person name="Tran D."/>
            <person name="Hathwaick L.T."/>
            <person name="Yim W.C."/>
            <person name="Jenkins J."/>
            <person name="Mckie-Krisberg Z.M."/>
            <person name="Prochnik S."/>
            <person name="Lindquist E."/>
            <person name="Dockter R.B."/>
            <person name="Adam C."/>
            <person name="Molina H."/>
            <person name="Bunkerborg J."/>
            <person name="Jin E."/>
            <person name="Buchheim M."/>
            <person name="Magnuson J."/>
        </authorList>
    </citation>
    <scope>NUCLEOTIDE SEQUENCE</scope>
    <source>
        <strain evidence="2">CCAP 19/18</strain>
    </source>
</reference>
<evidence type="ECO:0000313" key="3">
    <source>
        <dbReference type="Proteomes" id="UP000815325"/>
    </source>
</evidence>
<proteinExistence type="predicted"/>
<gene>
    <name evidence="2" type="ORF">DUNSADRAFT_16628</name>
</gene>